<sequence>MSAAPKSAPPVQKPPRWQGNEQALRAVQVAFDVEEAVMEAIRVAAFHGNVSTSTQIRQVLGLPVPARPKRPRLTVTLSESDYALLASRYGLKPDDRLGIKEKATRELMAFVPPQMPQMAKPGEKSGS</sequence>
<organism evidence="1 2">
    <name type="scientific">Ottowia cancrivicina</name>
    <dbReference type="NCBI Taxonomy" id="3040346"/>
    <lineage>
        <taxon>Bacteria</taxon>
        <taxon>Pseudomonadati</taxon>
        <taxon>Pseudomonadota</taxon>
        <taxon>Betaproteobacteria</taxon>
        <taxon>Burkholderiales</taxon>
        <taxon>Comamonadaceae</taxon>
        <taxon>Ottowia</taxon>
    </lineage>
</organism>
<comment type="caution">
    <text evidence="1">The sequence shown here is derived from an EMBL/GenBank/DDBJ whole genome shotgun (WGS) entry which is preliminary data.</text>
</comment>
<proteinExistence type="predicted"/>
<dbReference type="EMBL" id="JARVII010000028">
    <property type="protein sequence ID" value="MDG9700245.1"/>
    <property type="molecule type" value="Genomic_DNA"/>
</dbReference>
<evidence type="ECO:0000313" key="1">
    <source>
        <dbReference type="EMBL" id="MDG9700245.1"/>
    </source>
</evidence>
<dbReference type="AlphaFoldDB" id="A0AAW6RJ06"/>
<gene>
    <name evidence="1" type="ORF">QB898_11095</name>
</gene>
<evidence type="ECO:0000313" key="2">
    <source>
        <dbReference type="Proteomes" id="UP001237156"/>
    </source>
</evidence>
<dbReference type="RefSeq" id="WP_102283304.1">
    <property type="nucleotide sequence ID" value="NZ_JARVII010000028.1"/>
</dbReference>
<dbReference type="Proteomes" id="UP001237156">
    <property type="component" value="Unassembled WGS sequence"/>
</dbReference>
<reference evidence="1 2" key="1">
    <citation type="submission" date="2023-04" db="EMBL/GenBank/DDBJ databases">
        <title>Ottowia paracancer sp. nov., isolated from human stomach.</title>
        <authorList>
            <person name="Song Y."/>
        </authorList>
    </citation>
    <scope>NUCLEOTIDE SEQUENCE [LARGE SCALE GENOMIC DNA]</scope>
    <source>
        <strain evidence="1 2">10c7w1</strain>
    </source>
</reference>
<accession>A0AAW6RJ06</accession>
<name>A0AAW6RJ06_9BURK</name>
<protein>
    <submittedName>
        <fullName evidence="1">Uncharacterized protein</fullName>
    </submittedName>
</protein>
<keyword evidence="2" id="KW-1185">Reference proteome</keyword>